<dbReference type="Proteomes" id="UP000284051">
    <property type="component" value="Unassembled WGS sequence"/>
</dbReference>
<dbReference type="EMBL" id="QRQN01000012">
    <property type="protein sequence ID" value="RHN07423.1"/>
    <property type="molecule type" value="Genomic_DNA"/>
</dbReference>
<dbReference type="CDD" id="cd17909">
    <property type="entry name" value="CheC_ClassI"/>
    <property type="match status" value="1"/>
</dbReference>
<dbReference type="GO" id="GO:0016787">
    <property type="term" value="F:hydrolase activity"/>
    <property type="evidence" value="ECO:0007669"/>
    <property type="project" value="UniProtKB-KW"/>
</dbReference>
<evidence type="ECO:0000313" key="13">
    <source>
        <dbReference type="Proteomes" id="UP000283586"/>
    </source>
</evidence>
<feature type="domain" description="CheC-like protein" evidence="3">
    <location>
        <begin position="12"/>
        <end position="48"/>
    </location>
</feature>
<organism evidence="4 11">
    <name type="scientific">Roseburia intestinalis</name>
    <dbReference type="NCBI Taxonomy" id="166486"/>
    <lineage>
        <taxon>Bacteria</taxon>
        <taxon>Bacillati</taxon>
        <taxon>Bacillota</taxon>
        <taxon>Clostridia</taxon>
        <taxon>Lachnospirales</taxon>
        <taxon>Lachnospiraceae</taxon>
        <taxon>Roseburia</taxon>
    </lineage>
</organism>
<dbReference type="GO" id="GO:0006935">
    <property type="term" value="P:chemotaxis"/>
    <property type="evidence" value="ECO:0007669"/>
    <property type="project" value="UniProtKB-KW"/>
</dbReference>
<evidence type="ECO:0000313" key="5">
    <source>
        <dbReference type="EMBL" id="MTR84569.1"/>
    </source>
</evidence>
<dbReference type="Pfam" id="PF04509">
    <property type="entry name" value="CheC"/>
    <property type="match status" value="2"/>
</dbReference>
<dbReference type="EMBL" id="QSFP01000002">
    <property type="protein sequence ID" value="RHA69724.1"/>
    <property type="molecule type" value="Genomic_DNA"/>
</dbReference>
<evidence type="ECO:0000313" key="11">
    <source>
        <dbReference type="Proteomes" id="UP000095350"/>
    </source>
</evidence>
<dbReference type="EMBL" id="QRID01000002">
    <property type="protein sequence ID" value="RHG30425.1"/>
    <property type="molecule type" value="Genomic_DNA"/>
</dbReference>
<dbReference type="OrthoDB" id="9812187at2"/>
<dbReference type="Gene3D" id="3.40.1550.10">
    <property type="entry name" value="CheC-like"/>
    <property type="match status" value="1"/>
</dbReference>
<accession>A0A173UZG4</accession>
<evidence type="ECO:0000313" key="17">
    <source>
        <dbReference type="Proteomes" id="UP000479531"/>
    </source>
</evidence>
<dbReference type="STRING" id="166486.ERS852572_02402"/>
<dbReference type="EMBL" id="WNAJ01000004">
    <property type="protein sequence ID" value="MTR84569.1"/>
    <property type="molecule type" value="Genomic_DNA"/>
</dbReference>
<keyword evidence="1" id="KW-0145">Chemotaxis</keyword>
<reference evidence="6 17" key="4">
    <citation type="submission" date="2019-10" db="EMBL/GenBank/DDBJ databases">
        <title>Roseburia spp. ameliorate alcoholic fatty liver via restoration of gut barrier function.</title>
        <authorList>
            <person name="Seo B."/>
            <person name="Ko G."/>
        </authorList>
    </citation>
    <scope>NUCLEOTIDE SEQUENCE [LARGE SCALE GENOMIC DNA]</scope>
    <source>
        <strain evidence="6 17">SNUG30017</strain>
    </source>
</reference>
<keyword evidence="2 4" id="KW-0378">Hydrolase</keyword>
<evidence type="ECO:0000256" key="2">
    <source>
        <dbReference type="ARBA" id="ARBA00022801"/>
    </source>
</evidence>
<evidence type="ECO:0000313" key="9">
    <source>
        <dbReference type="EMBL" id="RHG30425.1"/>
    </source>
</evidence>
<dbReference type="EMBL" id="CYXZ01000017">
    <property type="protein sequence ID" value="CUN19760.1"/>
    <property type="molecule type" value="Genomic_DNA"/>
</dbReference>
<evidence type="ECO:0000313" key="16">
    <source>
        <dbReference type="Proteomes" id="UP000478483"/>
    </source>
</evidence>
<dbReference type="GeneID" id="61433445"/>
<dbReference type="PANTHER" id="PTHR43693:SF1">
    <property type="entry name" value="PROTEIN PHOSPHATASE CHEZ"/>
    <property type="match status" value="1"/>
</dbReference>
<evidence type="ECO:0000313" key="15">
    <source>
        <dbReference type="Proteomes" id="UP000284465"/>
    </source>
</evidence>
<dbReference type="InterPro" id="IPR028976">
    <property type="entry name" value="CheC-like_sf"/>
</dbReference>
<dbReference type="EC" id="3.-.-.-" evidence="4"/>
<dbReference type="InterPro" id="IPR050992">
    <property type="entry name" value="CheZ_family_phosphatases"/>
</dbReference>
<dbReference type="Proteomes" id="UP000479531">
    <property type="component" value="Unassembled WGS sequence"/>
</dbReference>
<feature type="domain" description="CheC-like protein" evidence="3">
    <location>
        <begin position="111"/>
        <end position="144"/>
    </location>
</feature>
<proteinExistence type="predicted"/>
<evidence type="ECO:0000313" key="14">
    <source>
        <dbReference type="Proteomes" id="UP000284051"/>
    </source>
</evidence>
<dbReference type="RefSeq" id="WP_006857471.1">
    <property type="nucleotide sequence ID" value="NZ_CABIYH010000017.1"/>
</dbReference>
<protein>
    <submittedName>
        <fullName evidence="4">CheY-P phosphatase CheC</fullName>
        <ecNumber evidence="4">3.-.-.-</ecNumber>
    </submittedName>
    <submittedName>
        <fullName evidence="5">CheY-P-specific phosphatase CheC</fullName>
    </submittedName>
    <submittedName>
        <fullName evidence="7">Chemotaxis protein CheC</fullName>
    </submittedName>
</protein>
<dbReference type="SUPFAM" id="SSF103039">
    <property type="entry name" value="CheC-like"/>
    <property type="match status" value="1"/>
</dbReference>
<dbReference type="Proteomes" id="UP000095350">
    <property type="component" value="Unassembled WGS sequence"/>
</dbReference>
<reference evidence="5 16" key="3">
    <citation type="journal article" date="2019" name="Nat. Med.">
        <title>A library of human gut bacterial isolates paired with longitudinal multiomics data enables mechanistic microbiome research.</title>
        <authorList>
            <person name="Poyet M."/>
            <person name="Groussin M."/>
            <person name="Gibbons S.M."/>
            <person name="Avila-Pacheco J."/>
            <person name="Jiang X."/>
            <person name="Kearney S.M."/>
            <person name="Perrotta A.R."/>
            <person name="Berdy B."/>
            <person name="Zhao S."/>
            <person name="Lieberman T.D."/>
            <person name="Swanson P.K."/>
            <person name="Smith M."/>
            <person name="Roesemann S."/>
            <person name="Alexander J.E."/>
            <person name="Rich S.A."/>
            <person name="Livny J."/>
            <person name="Vlamakis H."/>
            <person name="Clish C."/>
            <person name="Bullock K."/>
            <person name="Deik A."/>
            <person name="Scott J."/>
            <person name="Pierce K.A."/>
            <person name="Xavier R.J."/>
            <person name="Alm E.J."/>
        </authorList>
    </citation>
    <scope>NUCLEOTIDE SEQUENCE [LARGE SCALE GENOMIC DNA]</scope>
    <source>
        <strain evidence="5 16">BIOML-A1</strain>
    </source>
</reference>
<evidence type="ECO:0000259" key="3">
    <source>
        <dbReference type="Pfam" id="PF04509"/>
    </source>
</evidence>
<dbReference type="Proteomes" id="UP000283586">
    <property type="component" value="Unassembled WGS sequence"/>
</dbReference>
<dbReference type="Proteomes" id="UP000284465">
    <property type="component" value="Unassembled WGS sequence"/>
</dbReference>
<dbReference type="PANTHER" id="PTHR43693">
    <property type="entry name" value="PROTEIN PHOSPHATASE CHEZ"/>
    <property type="match status" value="1"/>
</dbReference>
<sequence>MGNLTLEDVNNMYLDVLKEIGNIGAGNATTAIANMLGMKIDMNVPNVKLMEVSKLGTAVGAEDETIVGIFLEVMNDIEGSMMFLVDIPSARYLVNKLMMEDVPADKPFDEMELSALKEIGNIIAGSYLSALSSMTNLVISPSVPYIAVDMAASILSVPAIEFGQFGDNALLIQTEICADVAINGYFILMPEQGSYEKILTSLGISL</sequence>
<dbReference type="PaxDb" id="166486-ERS852572_02402"/>
<reference evidence="12 13" key="2">
    <citation type="submission" date="2018-08" db="EMBL/GenBank/DDBJ databases">
        <title>A genome reference for cultivated species of the human gut microbiota.</title>
        <authorList>
            <person name="Zou Y."/>
            <person name="Xue W."/>
            <person name="Luo G."/>
        </authorList>
    </citation>
    <scope>NUCLEOTIDE SEQUENCE [LARGE SCALE GENOMIC DNA]</scope>
    <source>
        <strain evidence="10 13">AF31-21AC</strain>
        <strain evidence="9 14">AM22-21LB</strain>
        <strain evidence="8 12">AM37-1AC</strain>
        <strain evidence="7 15">AM43-11</strain>
    </source>
</reference>
<name>A0A173UZG4_9FIRM</name>
<dbReference type="AlphaFoldDB" id="A0A173UZG4"/>
<evidence type="ECO:0000313" key="4">
    <source>
        <dbReference type="EMBL" id="CUN19760.1"/>
    </source>
</evidence>
<evidence type="ECO:0000313" key="10">
    <source>
        <dbReference type="EMBL" id="RHN07423.1"/>
    </source>
</evidence>
<dbReference type="Proteomes" id="UP000478483">
    <property type="component" value="Unassembled WGS sequence"/>
</dbReference>
<evidence type="ECO:0000256" key="1">
    <source>
        <dbReference type="ARBA" id="ARBA00022500"/>
    </source>
</evidence>
<dbReference type="EMBL" id="QSHO01000001">
    <property type="protein sequence ID" value="RHC20946.1"/>
    <property type="molecule type" value="Genomic_DNA"/>
</dbReference>
<reference evidence="4 11" key="1">
    <citation type="submission" date="2015-09" db="EMBL/GenBank/DDBJ databases">
        <authorList>
            <consortium name="Pathogen Informatics"/>
        </authorList>
    </citation>
    <scope>NUCLEOTIDE SEQUENCE [LARGE SCALE GENOMIC DNA]</scope>
    <source>
        <strain evidence="4 11">2789STDY5834960</strain>
    </source>
</reference>
<evidence type="ECO:0000313" key="8">
    <source>
        <dbReference type="EMBL" id="RHC20946.1"/>
    </source>
</evidence>
<evidence type="ECO:0000313" key="7">
    <source>
        <dbReference type="EMBL" id="RHA69724.1"/>
    </source>
</evidence>
<gene>
    <name evidence="4" type="primary">cheC</name>
    <name evidence="9" type="ORF">DW264_02905</name>
    <name evidence="8" type="ORF">DW856_01690</name>
    <name evidence="7" type="ORF">DW927_02625</name>
    <name evidence="10" type="ORF">DWZ31_10565</name>
    <name evidence="4" type="ORF">ERS852572_02402</name>
    <name evidence="6" type="ORF">GCK47_06775</name>
    <name evidence="5" type="ORF">GMD50_05735</name>
</gene>
<dbReference type="Proteomes" id="UP000283513">
    <property type="component" value="Unassembled WGS sequence"/>
</dbReference>
<evidence type="ECO:0000313" key="6">
    <source>
        <dbReference type="EMBL" id="MVQ45409.1"/>
    </source>
</evidence>
<dbReference type="EMBL" id="WGGT01000006">
    <property type="protein sequence ID" value="MVQ45409.1"/>
    <property type="molecule type" value="Genomic_DNA"/>
</dbReference>
<dbReference type="InterPro" id="IPR007597">
    <property type="entry name" value="CheC"/>
</dbReference>
<evidence type="ECO:0000313" key="12">
    <source>
        <dbReference type="Proteomes" id="UP000283513"/>
    </source>
</evidence>